<evidence type="ECO:0008006" key="5">
    <source>
        <dbReference type="Google" id="ProtNLM"/>
    </source>
</evidence>
<sequence length="186" mass="19513">MKKMRRAHLWIGLIASILILMESITGLLMNEPWLIGQSQVEGRGNFQSGQMNQAPATQSGTTTGSSQTTGQAQGQTSGQPPANGQTRSNGQTQSQMGSNSDGQLQGPGGFGGGPGGDGTSSRSFMSIIKGLHQGRIGTTNIKWLVDLAALAMISLTGSGIFLSLKVLGADKKRKKRKEELTVAEVK</sequence>
<proteinExistence type="predicted"/>
<feature type="transmembrane region" description="Helical" evidence="2">
    <location>
        <begin position="147"/>
        <end position="167"/>
    </location>
</feature>
<name>A0ABT9XW13_9BACI</name>
<organism evidence="3 4">
    <name type="scientific">Neobacillus ginsengisoli</name>
    <dbReference type="NCBI Taxonomy" id="904295"/>
    <lineage>
        <taxon>Bacteria</taxon>
        <taxon>Bacillati</taxon>
        <taxon>Bacillota</taxon>
        <taxon>Bacilli</taxon>
        <taxon>Bacillales</taxon>
        <taxon>Bacillaceae</taxon>
        <taxon>Neobacillus</taxon>
    </lineage>
</organism>
<keyword evidence="2" id="KW-0472">Membrane</keyword>
<keyword evidence="4" id="KW-1185">Reference proteome</keyword>
<evidence type="ECO:0000313" key="3">
    <source>
        <dbReference type="EMBL" id="MDQ0199124.1"/>
    </source>
</evidence>
<feature type="transmembrane region" description="Helical" evidence="2">
    <location>
        <begin position="7"/>
        <end position="29"/>
    </location>
</feature>
<evidence type="ECO:0000256" key="1">
    <source>
        <dbReference type="SAM" id="MobiDB-lite"/>
    </source>
</evidence>
<protein>
    <recommendedName>
        <fullName evidence="5">PepSY domain-containing protein</fullName>
    </recommendedName>
</protein>
<dbReference type="InterPro" id="IPR005625">
    <property type="entry name" value="PepSY-ass_TM"/>
</dbReference>
<dbReference type="Pfam" id="PF03929">
    <property type="entry name" value="PepSY_TM"/>
    <property type="match status" value="1"/>
</dbReference>
<feature type="compositionally biased region" description="Polar residues" evidence="1">
    <location>
        <begin position="83"/>
        <end position="100"/>
    </location>
</feature>
<dbReference type="RefSeq" id="WP_370876187.1">
    <property type="nucleotide sequence ID" value="NZ_JAUSTW010000003.1"/>
</dbReference>
<keyword evidence="2" id="KW-1133">Transmembrane helix</keyword>
<gene>
    <name evidence="3" type="ORF">J2S10_002282</name>
</gene>
<keyword evidence="2" id="KW-0812">Transmembrane</keyword>
<dbReference type="Proteomes" id="UP001224122">
    <property type="component" value="Unassembled WGS sequence"/>
</dbReference>
<dbReference type="EMBL" id="JAUSTW010000003">
    <property type="protein sequence ID" value="MDQ0199124.1"/>
    <property type="molecule type" value="Genomic_DNA"/>
</dbReference>
<evidence type="ECO:0000313" key="4">
    <source>
        <dbReference type="Proteomes" id="UP001224122"/>
    </source>
</evidence>
<comment type="caution">
    <text evidence="3">The sequence shown here is derived from an EMBL/GenBank/DDBJ whole genome shotgun (WGS) entry which is preliminary data.</text>
</comment>
<feature type="compositionally biased region" description="Gly residues" evidence="1">
    <location>
        <begin position="105"/>
        <end position="118"/>
    </location>
</feature>
<reference evidence="3 4" key="1">
    <citation type="submission" date="2023-07" db="EMBL/GenBank/DDBJ databases">
        <title>Genomic Encyclopedia of Type Strains, Phase IV (KMG-IV): sequencing the most valuable type-strain genomes for metagenomic binning, comparative biology and taxonomic classification.</title>
        <authorList>
            <person name="Goeker M."/>
        </authorList>
    </citation>
    <scope>NUCLEOTIDE SEQUENCE [LARGE SCALE GENOMIC DNA]</scope>
    <source>
        <strain evidence="3 4">DSM 27594</strain>
    </source>
</reference>
<feature type="compositionally biased region" description="Low complexity" evidence="1">
    <location>
        <begin position="53"/>
        <end position="82"/>
    </location>
</feature>
<feature type="region of interest" description="Disordered" evidence="1">
    <location>
        <begin position="45"/>
        <end position="121"/>
    </location>
</feature>
<accession>A0ABT9XW13</accession>
<evidence type="ECO:0000256" key="2">
    <source>
        <dbReference type="SAM" id="Phobius"/>
    </source>
</evidence>